<keyword evidence="2" id="KW-0472">Membrane</keyword>
<proteinExistence type="predicted"/>
<feature type="transmembrane region" description="Helical" evidence="2">
    <location>
        <begin position="46"/>
        <end position="63"/>
    </location>
</feature>
<feature type="domain" description="DUF6542" evidence="3">
    <location>
        <begin position="17"/>
        <end position="140"/>
    </location>
</feature>
<organism evidence="4 5">
    <name type="scientific">Corynebacterium mastitidis</name>
    <dbReference type="NCBI Taxonomy" id="161890"/>
    <lineage>
        <taxon>Bacteria</taxon>
        <taxon>Bacillati</taxon>
        <taxon>Actinomycetota</taxon>
        <taxon>Actinomycetes</taxon>
        <taxon>Mycobacteriales</taxon>
        <taxon>Corynebacteriaceae</taxon>
        <taxon>Corynebacterium</taxon>
    </lineage>
</organism>
<protein>
    <submittedName>
        <fullName evidence="4">DUF6542 domain-containing protein</fullName>
    </submittedName>
</protein>
<dbReference type="Pfam" id="PF20177">
    <property type="entry name" value="DUF6542"/>
    <property type="match status" value="1"/>
</dbReference>
<evidence type="ECO:0000259" key="3">
    <source>
        <dbReference type="Pfam" id="PF20177"/>
    </source>
</evidence>
<feature type="compositionally biased region" description="Basic and acidic residues" evidence="1">
    <location>
        <begin position="148"/>
        <end position="163"/>
    </location>
</feature>
<dbReference type="InterPro" id="IPR046672">
    <property type="entry name" value="DUF6542"/>
</dbReference>
<evidence type="ECO:0000256" key="1">
    <source>
        <dbReference type="SAM" id="MobiDB-lite"/>
    </source>
</evidence>
<feature type="compositionally biased region" description="Polar residues" evidence="1">
    <location>
        <begin position="164"/>
        <end position="176"/>
    </location>
</feature>
<gene>
    <name evidence="4" type="ORF">V5S96_08215</name>
</gene>
<evidence type="ECO:0000256" key="2">
    <source>
        <dbReference type="SAM" id="Phobius"/>
    </source>
</evidence>
<comment type="caution">
    <text evidence="4">The sequence shown here is derived from an EMBL/GenBank/DDBJ whole genome shotgun (WGS) entry which is preliminary data.</text>
</comment>
<dbReference type="Proteomes" id="UP001359781">
    <property type="component" value="Unassembled WGS sequence"/>
</dbReference>
<accession>A0ABU8NZB2</accession>
<feature type="transmembrane region" description="Helical" evidence="2">
    <location>
        <begin position="21"/>
        <end position="40"/>
    </location>
</feature>
<evidence type="ECO:0000313" key="5">
    <source>
        <dbReference type="Proteomes" id="UP001359781"/>
    </source>
</evidence>
<keyword evidence="5" id="KW-1185">Reference proteome</keyword>
<dbReference type="RefSeq" id="WP_337890434.1">
    <property type="nucleotide sequence ID" value="NZ_JBAHVI010000007.1"/>
</dbReference>
<feature type="region of interest" description="Disordered" evidence="1">
    <location>
        <begin position="148"/>
        <end position="249"/>
    </location>
</feature>
<feature type="transmembrane region" description="Helical" evidence="2">
    <location>
        <begin position="68"/>
        <end position="89"/>
    </location>
</feature>
<evidence type="ECO:0000313" key="4">
    <source>
        <dbReference type="EMBL" id="MEJ4100338.1"/>
    </source>
</evidence>
<keyword evidence="2" id="KW-1133">Transmembrane helix</keyword>
<feature type="transmembrane region" description="Helical" evidence="2">
    <location>
        <begin position="109"/>
        <end position="133"/>
    </location>
</feature>
<sequence length="249" mass="27717">MSHVTPHPRPAQGRPAGLPTWSGVSIVVAALLTGLLLSMFNHTIGAPYIILFVLSSLVVALFTEARGLFITVACIPLSFAAITVLTSWFNGRALSPNISGFSTTALVTAVYPLLQLFPVLFFVTLGSTLIAFLRLSLLRRRVAEGERRERELRRRTAEAEQRNQETVSRLNSTSAARRTRHSASGRTPQRLPRTAAPPEEPSSPWPSDRARASSRPRYSAQHADRERRTYPGAPRQDYPSARHPHRWDY</sequence>
<reference evidence="4 5" key="1">
    <citation type="submission" date="2024-02" db="EMBL/GenBank/DDBJ databases">
        <title>Whole genome sequencing and characterization of Corynebacterium isolated from the ocular surface of dry eye disease sufferers.</title>
        <authorList>
            <person name="Naqvi M."/>
        </authorList>
    </citation>
    <scope>NUCLEOTIDE SEQUENCE [LARGE SCALE GENOMIC DNA]</scope>
    <source>
        <strain evidence="4 5">PCRF</strain>
    </source>
</reference>
<keyword evidence="2" id="KW-0812">Transmembrane</keyword>
<name>A0ABU8NZB2_9CORY</name>
<dbReference type="EMBL" id="JBAHVJ010000007">
    <property type="protein sequence ID" value="MEJ4100338.1"/>
    <property type="molecule type" value="Genomic_DNA"/>
</dbReference>